<dbReference type="EMBL" id="LAZR01064523">
    <property type="protein sequence ID" value="KKK57360.1"/>
    <property type="molecule type" value="Genomic_DNA"/>
</dbReference>
<sequence length="149" mass="15758">AETRQQERQRACDHPDGEGIVNISADISGQTTGEANLCSAWLNLGTNATILQWSHIHTDGFYDATATLTGGHLAWAKYTASLASDPEEHFIMDLNMIGANSGVDAIYSVNNPTLALGYVATTAGSAVGSIPFFSTGGTKKYIMLYSTPA</sequence>
<protein>
    <submittedName>
        <fullName evidence="1">Uncharacterized protein</fullName>
    </submittedName>
</protein>
<organism evidence="1">
    <name type="scientific">marine sediment metagenome</name>
    <dbReference type="NCBI Taxonomy" id="412755"/>
    <lineage>
        <taxon>unclassified sequences</taxon>
        <taxon>metagenomes</taxon>
        <taxon>ecological metagenomes</taxon>
    </lineage>
</organism>
<name>A0A0F8X8V3_9ZZZZ</name>
<dbReference type="AlphaFoldDB" id="A0A0F8X8V3"/>
<reference evidence="1" key="1">
    <citation type="journal article" date="2015" name="Nature">
        <title>Complex archaea that bridge the gap between prokaryotes and eukaryotes.</title>
        <authorList>
            <person name="Spang A."/>
            <person name="Saw J.H."/>
            <person name="Jorgensen S.L."/>
            <person name="Zaremba-Niedzwiedzka K."/>
            <person name="Martijn J."/>
            <person name="Lind A.E."/>
            <person name="van Eijk R."/>
            <person name="Schleper C."/>
            <person name="Guy L."/>
            <person name="Ettema T.J."/>
        </authorList>
    </citation>
    <scope>NUCLEOTIDE SEQUENCE</scope>
</reference>
<comment type="caution">
    <text evidence="1">The sequence shown here is derived from an EMBL/GenBank/DDBJ whole genome shotgun (WGS) entry which is preliminary data.</text>
</comment>
<feature type="non-terminal residue" evidence="1">
    <location>
        <position position="1"/>
    </location>
</feature>
<gene>
    <name evidence="1" type="ORF">LCGC14_3055260</name>
</gene>
<evidence type="ECO:0000313" key="1">
    <source>
        <dbReference type="EMBL" id="KKK57360.1"/>
    </source>
</evidence>
<proteinExistence type="predicted"/>
<accession>A0A0F8X8V3</accession>